<comment type="subcellular location">
    <subcellularLocation>
        <location evidence="1">Membrane</location>
        <topology evidence="1">Multi-pass membrane protein</topology>
    </subcellularLocation>
</comment>
<proteinExistence type="predicted"/>
<dbReference type="Gene3D" id="1.10.1450.10">
    <property type="entry name" value="Tetraspanin"/>
    <property type="match status" value="1"/>
</dbReference>
<comment type="caution">
    <text evidence="6">The sequence shown here is derived from an EMBL/GenBank/DDBJ whole genome shotgun (WGS) entry which is preliminary data.</text>
</comment>
<accession>A0A8S3ZFH3</accession>
<dbReference type="Proteomes" id="UP000678393">
    <property type="component" value="Unassembled WGS sequence"/>
</dbReference>
<dbReference type="Pfam" id="PF00335">
    <property type="entry name" value="Tetraspanin"/>
    <property type="match status" value="1"/>
</dbReference>
<dbReference type="InterPro" id="IPR008952">
    <property type="entry name" value="Tetraspanin_EC2_sf"/>
</dbReference>
<evidence type="ECO:0000256" key="3">
    <source>
        <dbReference type="ARBA" id="ARBA00022989"/>
    </source>
</evidence>
<keyword evidence="3 5" id="KW-1133">Transmembrane helix</keyword>
<evidence type="ECO:0000313" key="6">
    <source>
        <dbReference type="EMBL" id="CAG5128207.1"/>
    </source>
</evidence>
<sequence>MIAAACIGGGAVLIIGRPVYGSSLEFLRKDLSVSAAQIGNKNLNVNNLDVTFITVPLGVILLIFGVIIGTLCILGIIAASGQFYKFIIVYLVLLACVFFAQVVILICVYIDRAPFDSTVKRLLKSSLSSFTDINGEDSFTLGWNAVMSYFKCCGVDGYLDFSIAGYPKSVMPGPHVAVTPQICCIDKTVGDCVEQAKYATKTYYKYGCYEHIWDYVTSETGLIIFGVYFIMLLEYLCLFFALWLICLRRSMGISKVSDYQ</sequence>
<dbReference type="EMBL" id="CAJHNH020002975">
    <property type="protein sequence ID" value="CAG5128207.1"/>
    <property type="molecule type" value="Genomic_DNA"/>
</dbReference>
<dbReference type="SUPFAM" id="SSF48652">
    <property type="entry name" value="Tetraspanin"/>
    <property type="match status" value="1"/>
</dbReference>
<feature type="transmembrane region" description="Helical" evidence="5">
    <location>
        <begin position="222"/>
        <end position="245"/>
    </location>
</feature>
<evidence type="ECO:0000256" key="1">
    <source>
        <dbReference type="ARBA" id="ARBA00004141"/>
    </source>
</evidence>
<dbReference type="OrthoDB" id="6279736at2759"/>
<dbReference type="GO" id="GO:0016020">
    <property type="term" value="C:membrane"/>
    <property type="evidence" value="ECO:0007669"/>
    <property type="project" value="UniProtKB-SubCell"/>
</dbReference>
<feature type="transmembrane region" description="Helical" evidence="5">
    <location>
        <begin position="53"/>
        <end position="79"/>
    </location>
</feature>
<reference evidence="6" key="1">
    <citation type="submission" date="2021-04" db="EMBL/GenBank/DDBJ databases">
        <authorList>
            <consortium name="Molecular Ecology Group"/>
        </authorList>
    </citation>
    <scope>NUCLEOTIDE SEQUENCE</scope>
</reference>
<keyword evidence="2 5" id="KW-0812">Transmembrane</keyword>
<keyword evidence="7" id="KW-1185">Reference proteome</keyword>
<dbReference type="InterPro" id="IPR018499">
    <property type="entry name" value="Tetraspanin/Peripherin"/>
</dbReference>
<protein>
    <recommendedName>
        <fullName evidence="8">Tetraspanin</fullName>
    </recommendedName>
</protein>
<gene>
    <name evidence="6" type="ORF">CUNI_LOCUS13765</name>
</gene>
<evidence type="ECO:0000313" key="7">
    <source>
        <dbReference type="Proteomes" id="UP000678393"/>
    </source>
</evidence>
<evidence type="ECO:0008006" key="8">
    <source>
        <dbReference type="Google" id="ProtNLM"/>
    </source>
</evidence>
<dbReference type="AlphaFoldDB" id="A0A8S3ZFH3"/>
<feature type="transmembrane region" description="Helical" evidence="5">
    <location>
        <begin position="86"/>
        <end position="111"/>
    </location>
</feature>
<evidence type="ECO:0000256" key="2">
    <source>
        <dbReference type="ARBA" id="ARBA00022692"/>
    </source>
</evidence>
<organism evidence="6 7">
    <name type="scientific">Candidula unifasciata</name>
    <dbReference type="NCBI Taxonomy" id="100452"/>
    <lineage>
        <taxon>Eukaryota</taxon>
        <taxon>Metazoa</taxon>
        <taxon>Spiralia</taxon>
        <taxon>Lophotrochozoa</taxon>
        <taxon>Mollusca</taxon>
        <taxon>Gastropoda</taxon>
        <taxon>Heterobranchia</taxon>
        <taxon>Euthyneura</taxon>
        <taxon>Panpulmonata</taxon>
        <taxon>Eupulmonata</taxon>
        <taxon>Stylommatophora</taxon>
        <taxon>Helicina</taxon>
        <taxon>Helicoidea</taxon>
        <taxon>Geomitridae</taxon>
        <taxon>Candidula</taxon>
    </lineage>
</organism>
<name>A0A8S3ZFH3_9EUPU</name>
<evidence type="ECO:0000256" key="5">
    <source>
        <dbReference type="SAM" id="Phobius"/>
    </source>
</evidence>
<keyword evidence="4 5" id="KW-0472">Membrane</keyword>
<dbReference type="CDD" id="cd03156">
    <property type="entry name" value="uroplakin_I_like_LEL"/>
    <property type="match status" value="1"/>
</dbReference>
<evidence type="ECO:0000256" key="4">
    <source>
        <dbReference type="ARBA" id="ARBA00023136"/>
    </source>
</evidence>